<dbReference type="InterPro" id="IPR036388">
    <property type="entry name" value="WH-like_DNA-bd_sf"/>
</dbReference>
<name>A0A0N8KQX1_9EURY</name>
<dbReference type="PATRIC" id="fig|1719120.3.peg.2330"/>
<comment type="caution">
    <text evidence="1">The sequence shown here is derived from an EMBL/GenBank/DDBJ whole genome shotgun (WGS) entry which is preliminary data.</text>
</comment>
<gene>
    <name evidence="1" type="ORF">MPEBLZ_02130</name>
</gene>
<dbReference type="InterPro" id="IPR036390">
    <property type="entry name" value="WH_DNA-bd_sf"/>
</dbReference>
<evidence type="ECO:0000313" key="1">
    <source>
        <dbReference type="EMBL" id="KPQ43322.1"/>
    </source>
</evidence>
<protein>
    <recommendedName>
        <fullName evidence="3">Transcriptional regulator</fullName>
    </recommendedName>
</protein>
<proteinExistence type="predicted"/>
<organism evidence="1 2">
    <name type="scientific">Candidatus Methanoperedens nitratireducens</name>
    <dbReference type="NCBI Taxonomy" id="1392998"/>
    <lineage>
        <taxon>Archaea</taxon>
        <taxon>Methanobacteriati</taxon>
        <taxon>Methanobacteriota</taxon>
        <taxon>Stenosarchaea group</taxon>
        <taxon>Methanomicrobia</taxon>
        <taxon>Methanosarcinales</taxon>
        <taxon>ANME-2 cluster</taxon>
        <taxon>Candidatus Methanoperedentaceae</taxon>
        <taxon>Candidatus Methanoperedens</taxon>
    </lineage>
</organism>
<sequence>MLTLRVQHELELLKRHLIILKKVIYSGPIGILKLSIETNIPDHLVRYSLRVLEQQGLITPSTQGAVATKSAKEAYSEFRTELEKIEDVLEDIKRIGFED</sequence>
<accession>A0A0N8KQX1</accession>
<dbReference type="SUPFAM" id="SSF46785">
    <property type="entry name" value="Winged helix' DNA-binding domain"/>
    <property type="match status" value="1"/>
</dbReference>
<dbReference type="Proteomes" id="UP000050360">
    <property type="component" value="Unassembled WGS sequence"/>
</dbReference>
<evidence type="ECO:0008006" key="3">
    <source>
        <dbReference type="Google" id="ProtNLM"/>
    </source>
</evidence>
<dbReference type="Gene3D" id="1.10.10.10">
    <property type="entry name" value="Winged helix-like DNA-binding domain superfamily/Winged helix DNA-binding domain"/>
    <property type="match status" value="1"/>
</dbReference>
<dbReference type="AlphaFoldDB" id="A0A0N8KQX1"/>
<dbReference type="EMBL" id="LKCM01000159">
    <property type="protein sequence ID" value="KPQ43322.1"/>
    <property type="molecule type" value="Genomic_DNA"/>
</dbReference>
<reference evidence="1 2" key="1">
    <citation type="submission" date="2015-09" db="EMBL/GenBank/DDBJ databases">
        <title>A metagenomics-based metabolic model of nitrate-dependent anaerobic oxidation of methane by Methanoperedens-like archaea.</title>
        <authorList>
            <person name="Arshad A."/>
            <person name="Speth D.R."/>
            <person name="De Graaf R.M."/>
            <person name="Op Den Camp H.J."/>
            <person name="Jetten M.S."/>
            <person name="Welte C.U."/>
        </authorList>
    </citation>
    <scope>NUCLEOTIDE SEQUENCE [LARGE SCALE GENOMIC DNA]</scope>
</reference>
<evidence type="ECO:0000313" key="2">
    <source>
        <dbReference type="Proteomes" id="UP000050360"/>
    </source>
</evidence>